<protein>
    <submittedName>
        <fullName evidence="1">Uncharacterized protein</fullName>
    </submittedName>
</protein>
<proteinExistence type="predicted"/>
<accession>A0A8I0SAG1</accession>
<keyword evidence="2" id="KW-1185">Reference proteome</keyword>
<evidence type="ECO:0000313" key="2">
    <source>
        <dbReference type="Proteomes" id="UP000634579"/>
    </source>
</evidence>
<organism evidence="1 2">
    <name type="scientific">Clavibacter phaseoli</name>
    <dbReference type="NCBI Taxonomy" id="1734031"/>
    <lineage>
        <taxon>Bacteria</taxon>
        <taxon>Bacillati</taxon>
        <taxon>Actinomycetota</taxon>
        <taxon>Actinomycetes</taxon>
        <taxon>Micrococcales</taxon>
        <taxon>Microbacteriaceae</taxon>
        <taxon>Clavibacter</taxon>
    </lineage>
</organism>
<comment type="caution">
    <text evidence="1">The sequence shown here is derived from an EMBL/GenBank/DDBJ whole genome shotgun (WGS) entry which is preliminary data.</text>
</comment>
<dbReference type="EMBL" id="JADKRP010000001">
    <property type="protein sequence ID" value="MBF4629620.1"/>
    <property type="molecule type" value="Genomic_DNA"/>
</dbReference>
<dbReference type="AlphaFoldDB" id="A0A8I0SAG1"/>
<sequence length="84" mass="8936">MDEPEAVTHEDRTMMIGVLANLSAAFLGADEDGPAGADSMRHMVGRYRSDLAGQLGHAPSNQECWAALEAQVARLRVSIGEEPG</sequence>
<dbReference type="RefSeq" id="WP_194673922.1">
    <property type="nucleotide sequence ID" value="NZ_JADKRP010000001.1"/>
</dbReference>
<name>A0A8I0SAG1_9MICO</name>
<dbReference type="Proteomes" id="UP000634579">
    <property type="component" value="Unassembled WGS sequence"/>
</dbReference>
<reference evidence="1 2" key="1">
    <citation type="submission" date="2020-10" db="EMBL/GenBank/DDBJ databases">
        <title>Draft genome sequences of plant-associated actinobacteria.</title>
        <authorList>
            <person name="Tarlachkov S.V."/>
            <person name="Starodumova I.P."/>
            <person name="Dorofeeva L.V."/>
            <person name="Prisyazhnaya N.V."/>
            <person name="Roubtsova T.V."/>
            <person name="Chizhov V.N."/>
            <person name="Nadler S.A."/>
            <person name="Subbotin S.A."/>
            <person name="Evtushenko L.I."/>
        </authorList>
    </citation>
    <scope>NUCLEOTIDE SEQUENCE [LARGE SCALE GENOMIC DNA]</scope>
    <source>
        <strain evidence="1 2">VKM Ac-2886</strain>
    </source>
</reference>
<gene>
    <name evidence="1" type="ORF">ITJ42_00130</name>
</gene>
<evidence type="ECO:0000313" key="1">
    <source>
        <dbReference type="EMBL" id="MBF4629620.1"/>
    </source>
</evidence>